<evidence type="ECO:0000313" key="2">
    <source>
        <dbReference type="EMBL" id="AXX95348.1"/>
    </source>
</evidence>
<gene>
    <name evidence="2" type="ORF">AELL_1695</name>
    <name evidence="3" type="ORF">CP962_10665</name>
</gene>
<accession>A0A347U920</accession>
<keyword evidence="4" id="KW-1185">Reference proteome</keyword>
<evidence type="ECO:0000313" key="3">
    <source>
        <dbReference type="EMBL" id="RXI29525.1"/>
    </source>
</evidence>
<reference evidence="3 5" key="1">
    <citation type="submission" date="2017-09" db="EMBL/GenBank/DDBJ databases">
        <title>Genomics of the genus Arcobacter.</title>
        <authorList>
            <person name="Perez-Cataluna A."/>
            <person name="Figueras M.J."/>
            <person name="Salas-Masso N."/>
        </authorList>
    </citation>
    <scope>NUCLEOTIDE SEQUENCE [LARGE SCALE GENOMIC DNA]</scope>
    <source>
        <strain evidence="3 5">CECT 7837</strain>
    </source>
</reference>
<organism evidence="3 5">
    <name type="scientific">Arcobacter ellisii</name>
    <dbReference type="NCBI Taxonomy" id="913109"/>
    <lineage>
        <taxon>Bacteria</taxon>
        <taxon>Pseudomonadati</taxon>
        <taxon>Campylobacterota</taxon>
        <taxon>Epsilonproteobacteria</taxon>
        <taxon>Campylobacterales</taxon>
        <taxon>Arcobacteraceae</taxon>
        <taxon>Arcobacter</taxon>
    </lineage>
</organism>
<evidence type="ECO:0008006" key="6">
    <source>
        <dbReference type="Google" id="ProtNLM"/>
    </source>
</evidence>
<dbReference type="KEGG" id="aell:AELL_1695"/>
<feature type="chain" id="PRO_5044584785" description="Cytochrome c domain-containing protein" evidence="1">
    <location>
        <begin position="18"/>
        <end position="112"/>
    </location>
</feature>
<dbReference type="EMBL" id="CP032097">
    <property type="protein sequence ID" value="AXX95348.1"/>
    <property type="molecule type" value="Genomic_DNA"/>
</dbReference>
<dbReference type="RefSeq" id="WP_118917521.1">
    <property type="nucleotide sequence ID" value="NZ_CP032097.1"/>
</dbReference>
<proteinExistence type="predicted"/>
<evidence type="ECO:0000256" key="1">
    <source>
        <dbReference type="SAM" id="SignalP"/>
    </source>
</evidence>
<dbReference type="AlphaFoldDB" id="A0A347U920"/>
<reference evidence="2 4" key="2">
    <citation type="submission" date="2018-08" db="EMBL/GenBank/DDBJ databases">
        <title>Complete genome of the Arcobacter ellisii type strain LMG 26155.</title>
        <authorList>
            <person name="Miller W.G."/>
            <person name="Yee E."/>
            <person name="Bono J.L."/>
        </authorList>
    </citation>
    <scope>NUCLEOTIDE SEQUENCE [LARGE SCALE GENOMIC DNA]</scope>
    <source>
        <strain evidence="2 4">LMG 26155</strain>
    </source>
</reference>
<evidence type="ECO:0000313" key="5">
    <source>
        <dbReference type="Proteomes" id="UP000290588"/>
    </source>
</evidence>
<name>A0A347U920_9BACT</name>
<feature type="signal peptide" evidence="1">
    <location>
        <begin position="1"/>
        <end position="17"/>
    </location>
</feature>
<keyword evidence="1" id="KW-0732">Signal</keyword>
<sequence length="112" mass="13428">MVRIIFFISLISISLFAAKNDIYETDCVKCHNRIPVTIDKYFYRYLLKYSSEKEVKKAMFNFLKNPKKEDSLMSESFINRFGVKKKTKLSDKKLKEALDIYWEKYKVFGKLE</sequence>
<dbReference type="EMBL" id="NXIG01000011">
    <property type="protein sequence ID" value="RXI29525.1"/>
    <property type="molecule type" value="Genomic_DNA"/>
</dbReference>
<dbReference type="Proteomes" id="UP000290588">
    <property type="component" value="Unassembled WGS sequence"/>
</dbReference>
<dbReference type="Proteomes" id="UP000262582">
    <property type="component" value="Chromosome"/>
</dbReference>
<dbReference type="OrthoDB" id="5339771at2"/>
<evidence type="ECO:0000313" key="4">
    <source>
        <dbReference type="Proteomes" id="UP000262582"/>
    </source>
</evidence>
<protein>
    <recommendedName>
        <fullName evidence="6">Cytochrome c domain-containing protein</fullName>
    </recommendedName>
</protein>